<dbReference type="Pfam" id="PF07638">
    <property type="entry name" value="Sigma70_ECF"/>
    <property type="match status" value="1"/>
</dbReference>
<dbReference type="InterPro" id="IPR014284">
    <property type="entry name" value="RNA_pol_sigma-70_dom"/>
</dbReference>
<keyword evidence="2" id="KW-0805">Transcription regulation</keyword>
<sequence length="201" mass="22230">MSSDAVLDFAELINRAGRGEATAIEALVRQYEPKVRIVARVLLGPALRPYLDSVDLAQSVHKSIVTGLRDNKFVAHSPDDLVGLAVTILRRKAAKHWRHLQRQRRLSGDGTARGRDELPGVLSTLSGGGTDPADDAQYRDQLDHLCNQLDDAERTILDLRLEGYGPSEIADKIGISRVALRVRLTRLRQRLQAAGVITDWL</sequence>
<dbReference type="RefSeq" id="WP_168219019.1">
    <property type="nucleotide sequence ID" value="NZ_CP042425.1"/>
</dbReference>
<evidence type="ECO:0000256" key="4">
    <source>
        <dbReference type="ARBA" id="ARBA00023125"/>
    </source>
</evidence>
<dbReference type="Gene3D" id="1.10.10.10">
    <property type="entry name" value="Winged helix-like DNA-binding domain superfamily/Winged helix DNA-binding domain"/>
    <property type="match status" value="1"/>
</dbReference>
<evidence type="ECO:0000256" key="3">
    <source>
        <dbReference type="ARBA" id="ARBA00023082"/>
    </source>
</evidence>
<keyword evidence="5" id="KW-0804">Transcription</keyword>
<feature type="region of interest" description="Disordered" evidence="7">
    <location>
        <begin position="105"/>
        <end position="134"/>
    </location>
</feature>
<dbReference type="PANTHER" id="PTHR43133">
    <property type="entry name" value="RNA POLYMERASE ECF-TYPE SIGMA FACTO"/>
    <property type="match status" value="1"/>
</dbReference>
<dbReference type="SUPFAM" id="SSF88659">
    <property type="entry name" value="Sigma3 and sigma4 domains of RNA polymerase sigma factors"/>
    <property type="match status" value="1"/>
</dbReference>
<evidence type="ECO:0000256" key="5">
    <source>
        <dbReference type="ARBA" id="ARBA00023163"/>
    </source>
</evidence>
<dbReference type="InterPro" id="IPR039425">
    <property type="entry name" value="RNA_pol_sigma-70-like"/>
</dbReference>
<dbReference type="AlphaFoldDB" id="A0A5C1ACC5"/>
<evidence type="ECO:0000256" key="2">
    <source>
        <dbReference type="ARBA" id="ARBA00023015"/>
    </source>
</evidence>
<comment type="similarity">
    <text evidence="1">Belongs to the sigma-70 factor family. ECF subfamily.</text>
</comment>
<feature type="domain" description="RNA polymerase sigma-70 ECF-like HTH" evidence="8">
    <location>
        <begin position="8"/>
        <end position="193"/>
    </location>
</feature>
<dbReference type="Gene3D" id="1.10.1740.10">
    <property type="match status" value="1"/>
</dbReference>
<keyword evidence="4" id="KW-0238">DNA-binding</keyword>
<reference evidence="10" key="1">
    <citation type="submission" date="2019-08" db="EMBL/GenBank/DDBJ databases">
        <title>Limnoglobus roseus gen. nov., sp. nov., a novel freshwater planctomycete with a giant genome from the family Gemmataceae.</title>
        <authorList>
            <person name="Kulichevskaya I.S."/>
            <person name="Naumoff D.G."/>
            <person name="Miroshnikov K."/>
            <person name="Ivanova A."/>
            <person name="Philippov D.A."/>
            <person name="Hakobyan A."/>
            <person name="Rijpstra I.C."/>
            <person name="Sinninghe Damste J.S."/>
            <person name="Liesack W."/>
            <person name="Dedysh S.N."/>
        </authorList>
    </citation>
    <scope>NUCLEOTIDE SEQUENCE [LARGE SCALE GENOMIC DNA]</scope>
    <source>
        <strain evidence="10">PX52</strain>
    </source>
</reference>
<dbReference type="InterPro" id="IPR053812">
    <property type="entry name" value="HTH_Sigma70_ECF-like"/>
</dbReference>
<dbReference type="SUPFAM" id="SSF88946">
    <property type="entry name" value="Sigma2 domain of RNA polymerase sigma factors"/>
    <property type="match status" value="1"/>
</dbReference>
<dbReference type="Proteomes" id="UP000324974">
    <property type="component" value="Chromosome"/>
</dbReference>
<dbReference type="EMBL" id="CP042425">
    <property type="protein sequence ID" value="QEL16255.1"/>
    <property type="molecule type" value="Genomic_DNA"/>
</dbReference>
<protein>
    <submittedName>
        <fullName evidence="9">Sigma-70 family RNA polymerase sigma factor</fullName>
    </submittedName>
</protein>
<keyword evidence="10" id="KW-1185">Reference proteome</keyword>
<dbReference type="KEGG" id="lrs:PX52LOC_03195"/>
<evidence type="ECO:0000259" key="8">
    <source>
        <dbReference type="Pfam" id="PF07638"/>
    </source>
</evidence>
<keyword evidence="3" id="KW-0731">Sigma factor</keyword>
<dbReference type="PANTHER" id="PTHR43133:SF8">
    <property type="entry name" value="RNA POLYMERASE SIGMA FACTOR HI_1459-RELATED"/>
    <property type="match status" value="1"/>
</dbReference>
<accession>A0A5C1ACC5</accession>
<dbReference type="GO" id="GO:0003677">
    <property type="term" value="F:DNA binding"/>
    <property type="evidence" value="ECO:0007669"/>
    <property type="project" value="UniProtKB-KW"/>
</dbReference>
<dbReference type="GO" id="GO:0016987">
    <property type="term" value="F:sigma factor activity"/>
    <property type="evidence" value="ECO:0007669"/>
    <property type="project" value="UniProtKB-KW"/>
</dbReference>
<proteinExistence type="inferred from homology"/>
<dbReference type="GO" id="GO:0006352">
    <property type="term" value="P:DNA-templated transcription initiation"/>
    <property type="evidence" value="ECO:0007669"/>
    <property type="project" value="InterPro"/>
</dbReference>
<gene>
    <name evidence="9" type="ORF">PX52LOC_03195</name>
</gene>
<evidence type="ECO:0000313" key="9">
    <source>
        <dbReference type="EMBL" id="QEL16255.1"/>
    </source>
</evidence>
<name>A0A5C1ACC5_9BACT</name>
<keyword evidence="6" id="KW-0175">Coiled coil</keyword>
<evidence type="ECO:0000256" key="6">
    <source>
        <dbReference type="SAM" id="Coils"/>
    </source>
</evidence>
<dbReference type="InterPro" id="IPR036388">
    <property type="entry name" value="WH-like_DNA-bd_sf"/>
</dbReference>
<evidence type="ECO:0000313" key="10">
    <source>
        <dbReference type="Proteomes" id="UP000324974"/>
    </source>
</evidence>
<organism evidence="9 10">
    <name type="scientific">Limnoglobus roseus</name>
    <dbReference type="NCBI Taxonomy" id="2598579"/>
    <lineage>
        <taxon>Bacteria</taxon>
        <taxon>Pseudomonadati</taxon>
        <taxon>Planctomycetota</taxon>
        <taxon>Planctomycetia</taxon>
        <taxon>Gemmatales</taxon>
        <taxon>Gemmataceae</taxon>
        <taxon>Limnoglobus</taxon>
    </lineage>
</organism>
<dbReference type="InterPro" id="IPR013324">
    <property type="entry name" value="RNA_pol_sigma_r3/r4-like"/>
</dbReference>
<evidence type="ECO:0000256" key="1">
    <source>
        <dbReference type="ARBA" id="ARBA00010641"/>
    </source>
</evidence>
<feature type="coiled-coil region" evidence="6">
    <location>
        <begin position="135"/>
        <end position="162"/>
    </location>
</feature>
<evidence type="ECO:0000256" key="7">
    <source>
        <dbReference type="SAM" id="MobiDB-lite"/>
    </source>
</evidence>
<dbReference type="InterPro" id="IPR013325">
    <property type="entry name" value="RNA_pol_sigma_r2"/>
</dbReference>
<dbReference type="NCBIfam" id="TIGR02937">
    <property type="entry name" value="sigma70-ECF"/>
    <property type="match status" value="1"/>
</dbReference>